<dbReference type="Proteomes" id="UP000266673">
    <property type="component" value="Unassembled WGS sequence"/>
</dbReference>
<dbReference type="OrthoDB" id="2438256at2759"/>
<feature type="region of interest" description="Disordered" evidence="1">
    <location>
        <begin position="138"/>
        <end position="164"/>
    </location>
</feature>
<dbReference type="AlphaFoldDB" id="A0A397UCN1"/>
<keyword evidence="4" id="KW-1185">Reference proteome</keyword>
<keyword evidence="2" id="KW-0812">Transmembrane</keyword>
<dbReference type="EMBL" id="QKWP01001563">
    <property type="protein sequence ID" value="RIB08032.1"/>
    <property type="molecule type" value="Genomic_DNA"/>
</dbReference>
<feature type="compositionally biased region" description="Polar residues" evidence="1">
    <location>
        <begin position="138"/>
        <end position="147"/>
    </location>
</feature>
<reference evidence="3 4" key="1">
    <citation type="submission" date="2018-06" db="EMBL/GenBank/DDBJ databases">
        <title>Comparative genomics reveals the genomic features of Rhizophagus irregularis, R. cerebriforme, R. diaphanum and Gigaspora rosea, and their symbiotic lifestyle signature.</title>
        <authorList>
            <person name="Morin E."/>
            <person name="San Clemente H."/>
            <person name="Chen E.C.H."/>
            <person name="De La Providencia I."/>
            <person name="Hainaut M."/>
            <person name="Kuo A."/>
            <person name="Kohler A."/>
            <person name="Murat C."/>
            <person name="Tang N."/>
            <person name="Roy S."/>
            <person name="Loubradou J."/>
            <person name="Henrissat B."/>
            <person name="Grigoriev I.V."/>
            <person name="Corradi N."/>
            <person name="Roux C."/>
            <person name="Martin F.M."/>
        </authorList>
    </citation>
    <scope>NUCLEOTIDE SEQUENCE [LARGE SCALE GENOMIC DNA]</scope>
    <source>
        <strain evidence="3 4">DAOM 194757</strain>
    </source>
</reference>
<sequence length="244" mass="27886">MSVYDKIKERAKEYNFTAEEIEILNRAKSKFSMHMRIGSLAGLVIGGAIGTTLFGSQAGMVTGSIASIKLIRSSPNSQRIMEFISEMQFENGDQTTLADEFEKENKPQYSFHQETHDNSGNSMTVTDDMVTDVNTNESDYSYGQSQKPFHKSSWPPQDNNSWNRIRTQNTTSTTWDKIRANAKIGQQKQSDNLYGSQQKSIGKDDERDKFVTDLPRTREEYDELRRGGKIRTNQFGDTEIRYDE</sequence>
<name>A0A397UCN1_9GLOM</name>
<protein>
    <submittedName>
        <fullName evidence="3">Uncharacterized protein</fullName>
    </submittedName>
</protein>
<proteinExistence type="predicted"/>
<evidence type="ECO:0000313" key="3">
    <source>
        <dbReference type="EMBL" id="RIB08032.1"/>
    </source>
</evidence>
<organism evidence="3 4">
    <name type="scientific">Gigaspora rosea</name>
    <dbReference type="NCBI Taxonomy" id="44941"/>
    <lineage>
        <taxon>Eukaryota</taxon>
        <taxon>Fungi</taxon>
        <taxon>Fungi incertae sedis</taxon>
        <taxon>Mucoromycota</taxon>
        <taxon>Glomeromycotina</taxon>
        <taxon>Glomeromycetes</taxon>
        <taxon>Diversisporales</taxon>
        <taxon>Gigasporaceae</taxon>
        <taxon>Gigaspora</taxon>
    </lineage>
</organism>
<feature type="transmembrane region" description="Helical" evidence="2">
    <location>
        <begin position="37"/>
        <end position="55"/>
    </location>
</feature>
<evidence type="ECO:0000313" key="4">
    <source>
        <dbReference type="Proteomes" id="UP000266673"/>
    </source>
</evidence>
<gene>
    <name evidence="3" type="ORF">C2G38_2045509</name>
</gene>
<evidence type="ECO:0000256" key="1">
    <source>
        <dbReference type="SAM" id="MobiDB-lite"/>
    </source>
</evidence>
<keyword evidence="2" id="KW-0472">Membrane</keyword>
<evidence type="ECO:0000256" key="2">
    <source>
        <dbReference type="SAM" id="Phobius"/>
    </source>
</evidence>
<accession>A0A397UCN1</accession>
<feature type="region of interest" description="Disordered" evidence="1">
    <location>
        <begin position="184"/>
        <end position="209"/>
    </location>
</feature>
<keyword evidence="2" id="KW-1133">Transmembrane helix</keyword>
<comment type="caution">
    <text evidence="3">The sequence shown here is derived from an EMBL/GenBank/DDBJ whole genome shotgun (WGS) entry which is preliminary data.</text>
</comment>
<feature type="compositionally biased region" description="Polar residues" evidence="1">
    <location>
        <begin position="184"/>
        <end position="200"/>
    </location>
</feature>
<feature type="compositionally biased region" description="Polar residues" evidence="1">
    <location>
        <begin position="154"/>
        <end position="164"/>
    </location>
</feature>